<dbReference type="Gene3D" id="2.40.420.20">
    <property type="match status" value="1"/>
</dbReference>
<comment type="subcellular location">
    <subcellularLocation>
        <location evidence="1">Cell envelope</location>
    </subcellularLocation>
</comment>
<dbReference type="InterPro" id="IPR058627">
    <property type="entry name" value="MdtA-like_C"/>
</dbReference>
<feature type="coiled-coil region" evidence="3">
    <location>
        <begin position="117"/>
        <end position="144"/>
    </location>
</feature>
<dbReference type="Pfam" id="PF25967">
    <property type="entry name" value="RND-MFP_C"/>
    <property type="match status" value="1"/>
</dbReference>
<evidence type="ECO:0000256" key="4">
    <source>
        <dbReference type="SAM" id="Phobius"/>
    </source>
</evidence>
<evidence type="ECO:0000256" key="1">
    <source>
        <dbReference type="ARBA" id="ARBA00004196"/>
    </source>
</evidence>
<dbReference type="EMBL" id="PQAP01000005">
    <property type="protein sequence ID" value="PWB76087.1"/>
    <property type="molecule type" value="Genomic_DNA"/>
</dbReference>
<feature type="domain" description="Multidrug resistance protein MdtA-like C-terminal permuted SH3" evidence="5">
    <location>
        <begin position="345"/>
        <end position="403"/>
    </location>
</feature>
<sequence>MDRQIQKRFWTRKRIVYLSIGLLVALLILYGLASVSGGSALRLEVERLTISDVTEGPFQEFIPVSGTVTPLKTFYLDAVQGGRVAEVLAEQGAMLKVGDPILRLENMDLRLDIMYREAQLYEQINNLRNTRIAMEQRKLQLKADLLEVDRMINESQRQYAVAVTLREKGLASANEFDRAKEEYDYWTNKRVLTIETQRQDSVLRSQQVEQLEASVERMNANLEFVRKRLEDLVLRAPIAGQLTALSAEVGESKGFGQRLGQIDVLDGFKLQADVDEYYVARINAGQPAMATMAGTTCSLAVSKVYPEITGGKFRVDLVFAGRLPADLRRGQTLQIRLVLGDLDRAVLLPRGGFYNATGGRWVYVVKAGGSEAFKREIELGRQNTEVYEVLKGLKPGDRVITSSYETFSQYEKIILK</sequence>
<organism evidence="6 7">
    <name type="scientific">candidate division GN15 bacterium</name>
    <dbReference type="NCBI Taxonomy" id="2072418"/>
    <lineage>
        <taxon>Bacteria</taxon>
        <taxon>candidate division GN15</taxon>
    </lineage>
</organism>
<evidence type="ECO:0000256" key="2">
    <source>
        <dbReference type="ARBA" id="ARBA00023054"/>
    </source>
</evidence>
<dbReference type="PANTHER" id="PTHR32347:SF23">
    <property type="entry name" value="BLL5650 PROTEIN"/>
    <property type="match status" value="1"/>
</dbReference>
<dbReference type="AlphaFoldDB" id="A0A855XBB5"/>
<name>A0A855XBB5_9BACT</name>
<reference evidence="6 7" key="1">
    <citation type="journal article" date="2018" name="ISME J.">
        <title>A methanotrophic archaeon couples anaerobic oxidation of methane to Fe(III) reduction.</title>
        <authorList>
            <person name="Cai C."/>
            <person name="Leu A.O."/>
            <person name="Xie G.J."/>
            <person name="Guo J."/>
            <person name="Feng Y."/>
            <person name="Zhao J.X."/>
            <person name="Tyson G.W."/>
            <person name="Yuan Z."/>
            <person name="Hu S."/>
        </authorList>
    </citation>
    <scope>NUCLEOTIDE SEQUENCE [LARGE SCALE GENOMIC DNA]</scope>
    <source>
        <strain evidence="6">FeB_12</strain>
    </source>
</reference>
<dbReference type="Gene3D" id="1.10.287.470">
    <property type="entry name" value="Helix hairpin bin"/>
    <property type="match status" value="1"/>
</dbReference>
<feature type="coiled-coil region" evidence="3">
    <location>
        <begin position="208"/>
        <end position="235"/>
    </location>
</feature>
<dbReference type="GO" id="GO:0030313">
    <property type="term" value="C:cell envelope"/>
    <property type="evidence" value="ECO:0007669"/>
    <property type="project" value="UniProtKB-SubCell"/>
</dbReference>
<evidence type="ECO:0000256" key="3">
    <source>
        <dbReference type="SAM" id="Coils"/>
    </source>
</evidence>
<evidence type="ECO:0000259" key="5">
    <source>
        <dbReference type="Pfam" id="PF25967"/>
    </source>
</evidence>
<comment type="caution">
    <text evidence="6">The sequence shown here is derived from an EMBL/GenBank/DDBJ whole genome shotgun (WGS) entry which is preliminary data.</text>
</comment>
<dbReference type="Proteomes" id="UP000250918">
    <property type="component" value="Unassembled WGS sequence"/>
</dbReference>
<dbReference type="InterPro" id="IPR050465">
    <property type="entry name" value="UPF0194_transport"/>
</dbReference>
<keyword evidence="4" id="KW-0812">Transmembrane</keyword>
<feature type="transmembrane region" description="Helical" evidence="4">
    <location>
        <begin position="15"/>
        <end position="33"/>
    </location>
</feature>
<dbReference type="Gene3D" id="2.40.50.100">
    <property type="match status" value="1"/>
</dbReference>
<keyword evidence="4" id="KW-0472">Membrane</keyword>
<dbReference type="PANTHER" id="PTHR32347">
    <property type="entry name" value="EFFLUX SYSTEM COMPONENT YKNX-RELATED"/>
    <property type="match status" value="1"/>
</dbReference>
<gene>
    <name evidence="6" type="ORF">C3F09_01205</name>
</gene>
<evidence type="ECO:0000313" key="7">
    <source>
        <dbReference type="Proteomes" id="UP000250918"/>
    </source>
</evidence>
<evidence type="ECO:0000313" key="6">
    <source>
        <dbReference type="EMBL" id="PWB76087.1"/>
    </source>
</evidence>
<accession>A0A855XBB5</accession>
<keyword evidence="2 3" id="KW-0175">Coiled coil</keyword>
<proteinExistence type="predicted"/>
<keyword evidence="4" id="KW-1133">Transmembrane helix</keyword>
<protein>
    <recommendedName>
        <fullName evidence="5">Multidrug resistance protein MdtA-like C-terminal permuted SH3 domain-containing protein</fullName>
    </recommendedName>
</protein>
<dbReference type="Gene3D" id="2.40.30.170">
    <property type="match status" value="1"/>
</dbReference>